<name>C8X699_NAKMY</name>
<gene>
    <name evidence="1" type="ordered locus">Namu_0450</name>
</gene>
<dbReference type="RefSeq" id="WP_015745788.1">
    <property type="nucleotide sequence ID" value="NC_013235.1"/>
</dbReference>
<protein>
    <submittedName>
        <fullName evidence="1">Uncharacterized protein</fullName>
    </submittedName>
</protein>
<dbReference type="AlphaFoldDB" id="C8X699"/>
<reference evidence="1 2" key="2">
    <citation type="journal article" date="2010" name="Stand. Genomic Sci.">
        <title>Complete genome sequence of Nakamurella multipartita type strain (Y-104).</title>
        <authorList>
            <person name="Tice H."/>
            <person name="Mayilraj S."/>
            <person name="Sims D."/>
            <person name="Lapidus A."/>
            <person name="Nolan M."/>
            <person name="Lucas S."/>
            <person name="Glavina Del Rio T."/>
            <person name="Copeland A."/>
            <person name="Cheng J.F."/>
            <person name="Meincke L."/>
            <person name="Bruce D."/>
            <person name="Goodwin L."/>
            <person name="Pitluck S."/>
            <person name="Ivanova N."/>
            <person name="Mavromatis K."/>
            <person name="Ovchinnikova G."/>
            <person name="Pati A."/>
            <person name="Chen A."/>
            <person name="Palaniappan K."/>
            <person name="Land M."/>
            <person name="Hauser L."/>
            <person name="Chang Y.J."/>
            <person name="Jeffries C.D."/>
            <person name="Detter J.C."/>
            <person name="Brettin T."/>
            <person name="Rohde M."/>
            <person name="Goker M."/>
            <person name="Bristow J."/>
            <person name="Eisen J.A."/>
            <person name="Markowitz V."/>
            <person name="Hugenholtz P."/>
            <person name="Kyrpides N.C."/>
            <person name="Klenk H.P."/>
            <person name="Chen F."/>
        </authorList>
    </citation>
    <scope>NUCLEOTIDE SEQUENCE [LARGE SCALE GENOMIC DNA]</scope>
    <source>
        <strain evidence="2">ATCC 700099 / DSM 44233 / CIP 104796 / JCM 9543 / NBRC 105858 / Y-104</strain>
    </source>
</reference>
<dbReference type="InParanoid" id="C8X699"/>
<accession>C8X699</accession>
<dbReference type="Proteomes" id="UP000002218">
    <property type="component" value="Chromosome"/>
</dbReference>
<dbReference type="KEGG" id="nml:Namu_0450"/>
<keyword evidence="2" id="KW-1185">Reference proteome</keyword>
<dbReference type="HOGENOM" id="CLU_2618334_0_0_11"/>
<reference evidence="2" key="1">
    <citation type="submission" date="2009-09" db="EMBL/GenBank/DDBJ databases">
        <title>The complete genome of Nakamurella multipartita DSM 44233.</title>
        <authorList>
            <consortium name="US DOE Joint Genome Institute (JGI-PGF)"/>
            <person name="Lucas S."/>
            <person name="Copeland A."/>
            <person name="Lapidus A."/>
            <person name="Glavina del Rio T."/>
            <person name="Dalin E."/>
            <person name="Tice H."/>
            <person name="Bruce D."/>
            <person name="Goodwin L."/>
            <person name="Pitluck S."/>
            <person name="Kyrpides N."/>
            <person name="Mavromatis K."/>
            <person name="Ivanova N."/>
            <person name="Ovchinnikova G."/>
            <person name="Sims D."/>
            <person name="Meincke L."/>
            <person name="Brettin T."/>
            <person name="Detter J.C."/>
            <person name="Han C."/>
            <person name="Larimer F."/>
            <person name="Land M."/>
            <person name="Hauser L."/>
            <person name="Markowitz V."/>
            <person name="Cheng J.-F."/>
            <person name="Hugenholtz P."/>
            <person name="Woyke T."/>
            <person name="Wu D."/>
            <person name="Klenk H.-P."/>
            <person name="Eisen J.A."/>
        </authorList>
    </citation>
    <scope>NUCLEOTIDE SEQUENCE [LARGE SCALE GENOMIC DNA]</scope>
    <source>
        <strain evidence="2">ATCC 700099 / DSM 44233 / CIP 104796 / JCM 9543 / NBRC 105858 / Y-104</strain>
    </source>
</reference>
<proteinExistence type="predicted"/>
<dbReference type="STRING" id="479431.Namu_0450"/>
<evidence type="ECO:0000313" key="2">
    <source>
        <dbReference type="Proteomes" id="UP000002218"/>
    </source>
</evidence>
<sequence length="78" mass="8465">MGYLVRTITAMQLQLGDVVIPDTGPRRHVTLHRLQGAHPVVAVQFAEIPGATSYYPPTMPLLIEIPDATTSLPVGRSM</sequence>
<dbReference type="EMBL" id="CP001737">
    <property type="protein sequence ID" value="ACV76870.1"/>
    <property type="molecule type" value="Genomic_DNA"/>
</dbReference>
<evidence type="ECO:0000313" key="1">
    <source>
        <dbReference type="EMBL" id="ACV76870.1"/>
    </source>
</evidence>
<organism evidence="1 2">
    <name type="scientific">Nakamurella multipartita (strain ATCC 700099 / DSM 44233 / CIP 104796 / JCM 9543 / NBRC 105858 / Y-104)</name>
    <name type="common">Microsphaera multipartita</name>
    <dbReference type="NCBI Taxonomy" id="479431"/>
    <lineage>
        <taxon>Bacteria</taxon>
        <taxon>Bacillati</taxon>
        <taxon>Actinomycetota</taxon>
        <taxon>Actinomycetes</taxon>
        <taxon>Nakamurellales</taxon>
        <taxon>Nakamurellaceae</taxon>
        <taxon>Nakamurella</taxon>
    </lineage>
</organism>